<feature type="region of interest" description="Disordered" evidence="1">
    <location>
        <begin position="12"/>
        <end position="35"/>
    </location>
</feature>
<evidence type="ECO:0000256" key="2">
    <source>
        <dbReference type="SAM" id="Phobius"/>
    </source>
</evidence>
<keyword evidence="2" id="KW-1133">Transmembrane helix</keyword>
<comment type="caution">
    <text evidence="3">The sequence shown here is derived from an EMBL/GenBank/DDBJ whole genome shotgun (WGS) entry which is preliminary data.</text>
</comment>
<keyword evidence="4" id="KW-1185">Reference proteome</keyword>
<sequence>MILDESRRVAKAGRELGVAESRPSRPAYHPEEGASDRSDWASLLKAAAIILLPIALVSLLLTH</sequence>
<evidence type="ECO:0008006" key="5">
    <source>
        <dbReference type="Google" id="ProtNLM"/>
    </source>
</evidence>
<dbReference type="EMBL" id="JBHRTN010000007">
    <property type="protein sequence ID" value="MFC3124676.1"/>
    <property type="molecule type" value="Genomic_DNA"/>
</dbReference>
<feature type="transmembrane region" description="Helical" evidence="2">
    <location>
        <begin position="40"/>
        <end position="61"/>
    </location>
</feature>
<gene>
    <name evidence="3" type="ORF">ACFOD4_06330</name>
</gene>
<dbReference type="Proteomes" id="UP001595593">
    <property type="component" value="Unassembled WGS sequence"/>
</dbReference>
<proteinExistence type="predicted"/>
<evidence type="ECO:0000313" key="4">
    <source>
        <dbReference type="Proteomes" id="UP001595593"/>
    </source>
</evidence>
<evidence type="ECO:0000256" key="1">
    <source>
        <dbReference type="SAM" id="MobiDB-lite"/>
    </source>
</evidence>
<organism evidence="3 4">
    <name type="scientific">Teichococcus globiformis</name>
    <dbReference type="NCBI Taxonomy" id="2307229"/>
    <lineage>
        <taxon>Bacteria</taxon>
        <taxon>Pseudomonadati</taxon>
        <taxon>Pseudomonadota</taxon>
        <taxon>Alphaproteobacteria</taxon>
        <taxon>Acetobacterales</taxon>
        <taxon>Roseomonadaceae</taxon>
        <taxon>Roseomonas</taxon>
    </lineage>
</organism>
<accession>A0ABV7G1V1</accession>
<evidence type="ECO:0000313" key="3">
    <source>
        <dbReference type="EMBL" id="MFC3124676.1"/>
    </source>
</evidence>
<keyword evidence="2" id="KW-0812">Transmembrane</keyword>
<protein>
    <recommendedName>
        <fullName evidence="5">Cobalamin biosynthesis protein CobD</fullName>
    </recommendedName>
</protein>
<name>A0ABV7G1V1_9PROT</name>
<keyword evidence="2" id="KW-0472">Membrane</keyword>
<dbReference type="RefSeq" id="WP_379595090.1">
    <property type="nucleotide sequence ID" value="NZ_JBHRTN010000007.1"/>
</dbReference>
<reference evidence="4" key="1">
    <citation type="journal article" date="2019" name="Int. J. Syst. Evol. Microbiol.">
        <title>The Global Catalogue of Microorganisms (GCM) 10K type strain sequencing project: providing services to taxonomists for standard genome sequencing and annotation.</title>
        <authorList>
            <consortium name="The Broad Institute Genomics Platform"/>
            <consortium name="The Broad Institute Genome Sequencing Center for Infectious Disease"/>
            <person name="Wu L."/>
            <person name="Ma J."/>
        </authorList>
    </citation>
    <scope>NUCLEOTIDE SEQUENCE [LARGE SCALE GENOMIC DNA]</scope>
    <source>
        <strain evidence="4">KCTC 52094</strain>
    </source>
</reference>